<evidence type="ECO:0000256" key="2">
    <source>
        <dbReference type="ARBA" id="ARBA00022741"/>
    </source>
</evidence>
<evidence type="ECO:0000256" key="4">
    <source>
        <dbReference type="ARBA" id="ARBA00023134"/>
    </source>
</evidence>
<keyword evidence="1" id="KW-0479">Metal-binding</keyword>
<dbReference type="InterPro" id="IPR042108">
    <property type="entry name" value="GTPase_HflX_N_sf"/>
</dbReference>
<dbReference type="NCBIfam" id="TIGR03156">
    <property type="entry name" value="GTP_HflX"/>
    <property type="match status" value="1"/>
</dbReference>
<dbReference type="Pfam" id="PF13167">
    <property type="entry name" value="GTP-bdg_N"/>
    <property type="match status" value="1"/>
</dbReference>
<gene>
    <name evidence="6" type="ORF">MNBD_NITROSPINAE04-946</name>
</gene>
<dbReference type="GO" id="GO:0043022">
    <property type="term" value="F:ribosome binding"/>
    <property type="evidence" value="ECO:0007669"/>
    <property type="project" value="TreeGrafter"/>
</dbReference>
<dbReference type="HAMAP" id="MF_00900">
    <property type="entry name" value="GTPase_HflX"/>
    <property type="match status" value="1"/>
</dbReference>
<evidence type="ECO:0000259" key="5">
    <source>
        <dbReference type="PROSITE" id="PS51705"/>
    </source>
</evidence>
<dbReference type="InterPro" id="IPR032305">
    <property type="entry name" value="GTP-bd_M"/>
</dbReference>
<organism evidence="6">
    <name type="scientific">hydrothermal vent metagenome</name>
    <dbReference type="NCBI Taxonomy" id="652676"/>
    <lineage>
        <taxon>unclassified sequences</taxon>
        <taxon>metagenomes</taxon>
        <taxon>ecological metagenomes</taxon>
    </lineage>
</organism>
<dbReference type="PANTHER" id="PTHR10229">
    <property type="entry name" value="GTP-BINDING PROTEIN HFLX"/>
    <property type="match status" value="1"/>
</dbReference>
<dbReference type="SUPFAM" id="SSF52540">
    <property type="entry name" value="P-loop containing nucleoside triphosphate hydrolases"/>
    <property type="match status" value="1"/>
</dbReference>
<sequence length="537" mass="58990">MGRLYRRKSGVDPIIGYELGVTLCQISRETGRQAGLLLDRRGRVERVIIGTPSEIFIPDLTRARAGPGRLRGLRLVHTHLKNEPLSRDDLTDLALLRLDMVSAIGVAPGGEPMTIYSAHVSAENQAGPAWALIDPAPFSKTSFRFPEFISALESEVASGDRRIAQSGEGRAILAHISNLPEMEVTARMEELTELARTERISAVDQVIYRGAVHPKSLVGSGRLKDLIIRSMSQGADMILFDNEMSPAQSRWIGSLAETPVLDRTQLILRIFARRAFSKEGKLKVELAKLKYELPRIGAKDDSLSRIRGGIGVRGPGETTMEITGRRIKERIKKLSDSLEKLSRGRTQRRSLRKRSGIPHMAVIGYTNAGKSTLLNAMTNSKVLVEDKLFATLDPATRRVRFPENMDVVISDTVGFIRDLPDELLDTFRSTLEELNDADLLLHIVDISSPGFKREIETVEKILSSLGLDKIPRKLVFNKIDKTDPKITANEAVRYNATGISALTGEGLADLAREAGEELTKIKTGRGAKPGKAGGAAP</sequence>
<accession>A0A3B1D9L3</accession>
<protein>
    <submittedName>
        <fullName evidence="6">Ribosome LSU-associated GTP-binding protein HflX</fullName>
    </submittedName>
</protein>
<evidence type="ECO:0000256" key="1">
    <source>
        <dbReference type="ARBA" id="ARBA00022723"/>
    </source>
</evidence>
<keyword evidence="3" id="KW-0460">Magnesium</keyword>
<name>A0A3B1D9L3_9ZZZZ</name>
<dbReference type="GO" id="GO:0046872">
    <property type="term" value="F:metal ion binding"/>
    <property type="evidence" value="ECO:0007669"/>
    <property type="project" value="UniProtKB-KW"/>
</dbReference>
<dbReference type="InterPro" id="IPR027417">
    <property type="entry name" value="P-loop_NTPase"/>
</dbReference>
<dbReference type="Pfam" id="PF16360">
    <property type="entry name" value="GTP-bdg_M"/>
    <property type="match status" value="1"/>
</dbReference>
<dbReference type="Gene3D" id="3.40.50.300">
    <property type="entry name" value="P-loop containing nucleotide triphosphate hydrolases"/>
    <property type="match status" value="1"/>
</dbReference>
<reference evidence="6" key="1">
    <citation type="submission" date="2018-06" db="EMBL/GenBank/DDBJ databases">
        <authorList>
            <person name="Zhirakovskaya E."/>
        </authorList>
    </citation>
    <scope>NUCLEOTIDE SEQUENCE</scope>
</reference>
<proteinExistence type="inferred from homology"/>
<dbReference type="InterPro" id="IPR025121">
    <property type="entry name" value="GTPase_HflX_N"/>
</dbReference>
<dbReference type="Pfam" id="PF01926">
    <property type="entry name" value="MMR_HSR1"/>
    <property type="match status" value="1"/>
</dbReference>
<keyword evidence="4" id="KW-0342">GTP-binding</keyword>
<dbReference type="PANTHER" id="PTHR10229:SF0">
    <property type="entry name" value="GTP-BINDING PROTEIN 6-RELATED"/>
    <property type="match status" value="1"/>
</dbReference>
<dbReference type="Gene3D" id="6.10.250.2860">
    <property type="match status" value="1"/>
</dbReference>
<dbReference type="CDD" id="cd01878">
    <property type="entry name" value="HflX"/>
    <property type="match status" value="1"/>
</dbReference>
<dbReference type="GO" id="GO:0005737">
    <property type="term" value="C:cytoplasm"/>
    <property type="evidence" value="ECO:0007669"/>
    <property type="project" value="TreeGrafter"/>
</dbReference>
<dbReference type="PRINTS" id="PR00326">
    <property type="entry name" value="GTP1OBG"/>
</dbReference>
<dbReference type="InterPro" id="IPR016496">
    <property type="entry name" value="GTPase_HflX"/>
</dbReference>
<dbReference type="PROSITE" id="PS51705">
    <property type="entry name" value="G_HFLX"/>
    <property type="match status" value="1"/>
</dbReference>
<dbReference type="AlphaFoldDB" id="A0A3B1D9L3"/>
<dbReference type="InterPro" id="IPR006073">
    <property type="entry name" value="GTP-bd"/>
</dbReference>
<keyword evidence="2" id="KW-0547">Nucleotide-binding</keyword>
<feature type="domain" description="Hflx-type G" evidence="5">
    <location>
        <begin position="358"/>
        <end position="522"/>
    </location>
</feature>
<dbReference type="EMBL" id="UOGA01000296">
    <property type="protein sequence ID" value="VAX25367.1"/>
    <property type="molecule type" value="Genomic_DNA"/>
</dbReference>
<dbReference type="Gene3D" id="3.40.50.11060">
    <property type="entry name" value="GTPase HflX, N-terminal domain"/>
    <property type="match status" value="1"/>
</dbReference>
<dbReference type="GO" id="GO:0005525">
    <property type="term" value="F:GTP binding"/>
    <property type="evidence" value="ECO:0007669"/>
    <property type="project" value="UniProtKB-KW"/>
</dbReference>
<dbReference type="InterPro" id="IPR030394">
    <property type="entry name" value="G_HFLX_dom"/>
</dbReference>
<evidence type="ECO:0000313" key="6">
    <source>
        <dbReference type="EMBL" id="VAX25367.1"/>
    </source>
</evidence>
<evidence type="ECO:0000256" key="3">
    <source>
        <dbReference type="ARBA" id="ARBA00022842"/>
    </source>
</evidence>